<comment type="similarity">
    <text evidence="3">Belongs to the importin beta family. Importin beta-1 subfamily.</text>
</comment>
<evidence type="ECO:0000313" key="15">
    <source>
        <dbReference type="Proteomes" id="UP000294933"/>
    </source>
</evidence>
<evidence type="ECO:0000256" key="2">
    <source>
        <dbReference type="ARBA" id="ARBA00004496"/>
    </source>
</evidence>
<feature type="domain" description="Importin N-terminal" evidence="13">
    <location>
        <begin position="21"/>
        <end position="101"/>
    </location>
</feature>
<dbReference type="Pfam" id="PF03810">
    <property type="entry name" value="IBN_N"/>
    <property type="match status" value="1"/>
</dbReference>
<dbReference type="FunFam" id="1.25.10.10:FF:000027">
    <property type="entry name" value="Importin subunit beta-1"/>
    <property type="match status" value="1"/>
</dbReference>
<dbReference type="GO" id="GO:0006606">
    <property type="term" value="P:protein import into nucleus"/>
    <property type="evidence" value="ECO:0007669"/>
    <property type="project" value="InterPro"/>
</dbReference>
<dbReference type="PROSITE" id="PS50166">
    <property type="entry name" value="IMPORTIN_B_NT"/>
    <property type="match status" value="1"/>
</dbReference>
<evidence type="ECO:0000256" key="6">
    <source>
        <dbReference type="ARBA" id="ARBA00022737"/>
    </source>
</evidence>
<evidence type="ECO:0000256" key="11">
    <source>
        <dbReference type="PROSITE-ProRule" id="PRU00103"/>
    </source>
</evidence>
<dbReference type="SUPFAM" id="SSF48371">
    <property type="entry name" value="ARM repeat"/>
    <property type="match status" value="1"/>
</dbReference>
<keyword evidence="4" id="KW-0813">Transport</keyword>
<feature type="compositionally biased region" description="Polar residues" evidence="12">
    <location>
        <begin position="7"/>
        <end position="20"/>
    </location>
</feature>
<keyword evidence="7" id="KW-0653">Protein transport</keyword>
<accession>A0A4Y7QHM8</accession>
<evidence type="ECO:0000259" key="13">
    <source>
        <dbReference type="PROSITE" id="PS50166"/>
    </source>
</evidence>
<keyword evidence="5" id="KW-0963">Cytoplasm</keyword>
<dbReference type="Gene3D" id="1.25.10.10">
    <property type="entry name" value="Leucine-rich Repeat Variant"/>
    <property type="match status" value="1"/>
</dbReference>
<dbReference type="Pfam" id="PF13513">
    <property type="entry name" value="HEAT_EZ"/>
    <property type="match status" value="1"/>
</dbReference>
<sequence>MNAAELLSNSLSPDANTRQDATQKLEGAARENFPAYVLMLSSELVNENQQLHVRNAAGLALKNTLSARESARQQEYSTRWLALDQASKGKVKQDSLMALGSSTQRAGSVAAQVVAAIAAVELPAGQWTELIELLLSFVNNPDNVNLRIATLQTIGFICESIKPEILSVRSNEILTAVIYGARKDEPSTDVQLAAINALFNSLEFVRDNFEREGERNYIMQVVCEATQNPSTLVQVGAFECLVRIMSLYYDKMAFYMERALFGLTVLGMKSEDENIALQAVEFWSTVCEEEIELGIEAAEAMEYGEMPETESKYFAKVALPEIIPVLLALLTRQDEDADEEEWNVSMAAGTCLSLLAQAVGDAIVPAVIPFIEAHIKSQDWHQREAAVMTFGSILDGPDPTVVTPLVAQALPILIEMMRDDNLLVKDTTAWTLGRICDLLIVAIKPDVHLHPLVSGLVNGLEDRPRIIANCCWALMNLSDQLGSYYEDETQPAQSSPLSPYYAGIVQALLRVTEGSSNEANFRTSAYEALTSYVTHATPDSITVVQNIALTVLTRMEHLLNMQNQLLGIDDRNNWNELQSNLCSVVISVVRKLGDGIEQLGDQIMTIILRLIQSAGKTSTVLEDAFLVVGTIASALEQKFSPYIAAFLPFLYPALKAHEDTQLCTVAVGIIGDISRALGEQSAQYANAFMTVLLENLQSETLNRNVKIPILSCFGDIALAIGPAFEPYMDTTMNVLRQAGAVTPNPMDYELVDYVTQLREGILEAYTGIVTGLKNTDKVALLLPHVPSILELIQRSLADEDRPESVVKLCLGLVGDLADAFPGGQIKQYLLAEWLASALRSKARLSSDAKQTLRWAREMVKRATV</sequence>
<dbReference type="InterPro" id="IPR021133">
    <property type="entry name" value="HEAT_type_2"/>
</dbReference>
<dbReference type="EMBL" id="ML170160">
    <property type="protein sequence ID" value="TDL26856.1"/>
    <property type="molecule type" value="Genomic_DNA"/>
</dbReference>
<evidence type="ECO:0000256" key="5">
    <source>
        <dbReference type="ARBA" id="ARBA00022490"/>
    </source>
</evidence>
<dbReference type="InterPro" id="IPR011989">
    <property type="entry name" value="ARM-like"/>
</dbReference>
<evidence type="ECO:0000256" key="9">
    <source>
        <dbReference type="ARBA" id="ARBA00079884"/>
    </source>
</evidence>
<dbReference type="InterPro" id="IPR016024">
    <property type="entry name" value="ARM-type_fold"/>
</dbReference>
<organism evidence="14 15">
    <name type="scientific">Rickenella mellea</name>
    <dbReference type="NCBI Taxonomy" id="50990"/>
    <lineage>
        <taxon>Eukaryota</taxon>
        <taxon>Fungi</taxon>
        <taxon>Dikarya</taxon>
        <taxon>Basidiomycota</taxon>
        <taxon>Agaricomycotina</taxon>
        <taxon>Agaricomycetes</taxon>
        <taxon>Hymenochaetales</taxon>
        <taxon>Rickenellaceae</taxon>
        <taxon>Rickenella</taxon>
    </lineage>
</organism>
<dbReference type="STRING" id="50990.A0A4Y7QHM8"/>
<protein>
    <recommendedName>
        <fullName evidence="9">Importin-95</fullName>
    </recommendedName>
    <alternativeName>
        <fullName evidence="10">Karyopherin-95</fullName>
    </alternativeName>
</protein>
<reference evidence="14 15" key="1">
    <citation type="submission" date="2018-06" db="EMBL/GenBank/DDBJ databases">
        <title>A transcriptomic atlas of mushroom development highlights an independent origin of complex multicellularity.</title>
        <authorList>
            <consortium name="DOE Joint Genome Institute"/>
            <person name="Krizsan K."/>
            <person name="Almasi E."/>
            <person name="Merenyi Z."/>
            <person name="Sahu N."/>
            <person name="Viragh M."/>
            <person name="Koszo T."/>
            <person name="Mondo S."/>
            <person name="Kiss B."/>
            <person name="Balint B."/>
            <person name="Kues U."/>
            <person name="Barry K."/>
            <person name="Hegedus J.C."/>
            <person name="Henrissat B."/>
            <person name="Johnson J."/>
            <person name="Lipzen A."/>
            <person name="Ohm R."/>
            <person name="Nagy I."/>
            <person name="Pangilinan J."/>
            <person name="Yan J."/>
            <person name="Xiong Y."/>
            <person name="Grigoriev I.V."/>
            <person name="Hibbett D.S."/>
            <person name="Nagy L.G."/>
        </authorList>
    </citation>
    <scope>NUCLEOTIDE SEQUENCE [LARGE SCALE GENOMIC DNA]</scope>
    <source>
        <strain evidence="14 15">SZMC22713</strain>
    </source>
</reference>
<keyword evidence="8" id="KW-0539">Nucleus</keyword>
<dbReference type="InterPro" id="IPR058584">
    <property type="entry name" value="IMB1_TNPO1-like_TPR"/>
</dbReference>
<proteinExistence type="inferred from homology"/>
<dbReference type="Pfam" id="PF25574">
    <property type="entry name" value="TPR_IMB1"/>
    <property type="match status" value="1"/>
</dbReference>
<dbReference type="Proteomes" id="UP000294933">
    <property type="component" value="Unassembled WGS sequence"/>
</dbReference>
<dbReference type="InterPro" id="IPR001494">
    <property type="entry name" value="Importin-beta_N"/>
</dbReference>
<evidence type="ECO:0000256" key="3">
    <source>
        <dbReference type="ARBA" id="ARBA00010907"/>
    </source>
</evidence>
<dbReference type="AlphaFoldDB" id="A0A4Y7QHM8"/>
<evidence type="ECO:0000256" key="1">
    <source>
        <dbReference type="ARBA" id="ARBA00004259"/>
    </source>
</evidence>
<evidence type="ECO:0000256" key="12">
    <source>
        <dbReference type="SAM" id="MobiDB-lite"/>
    </source>
</evidence>
<evidence type="ECO:0000256" key="4">
    <source>
        <dbReference type="ARBA" id="ARBA00022448"/>
    </source>
</evidence>
<dbReference type="GO" id="GO:0031267">
    <property type="term" value="F:small GTPase binding"/>
    <property type="evidence" value="ECO:0007669"/>
    <property type="project" value="InterPro"/>
</dbReference>
<dbReference type="SMART" id="SM00185">
    <property type="entry name" value="ARM"/>
    <property type="match status" value="3"/>
</dbReference>
<dbReference type="OrthoDB" id="10263328at2759"/>
<dbReference type="InterPro" id="IPR040122">
    <property type="entry name" value="Importin_beta"/>
</dbReference>
<evidence type="ECO:0000256" key="8">
    <source>
        <dbReference type="ARBA" id="ARBA00023242"/>
    </source>
</evidence>
<keyword evidence="6" id="KW-0677">Repeat</keyword>
<dbReference type="VEuPathDB" id="FungiDB:BD410DRAFT_812662"/>
<evidence type="ECO:0000256" key="7">
    <source>
        <dbReference type="ARBA" id="ARBA00022927"/>
    </source>
</evidence>
<dbReference type="PROSITE" id="PS50077">
    <property type="entry name" value="HEAT_REPEAT"/>
    <property type="match status" value="1"/>
</dbReference>
<feature type="repeat" description="HEAT" evidence="11">
    <location>
        <begin position="409"/>
        <end position="439"/>
    </location>
</feature>
<dbReference type="GO" id="GO:0005737">
    <property type="term" value="C:cytoplasm"/>
    <property type="evidence" value="ECO:0007669"/>
    <property type="project" value="UniProtKB-SubCell"/>
</dbReference>
<name>A0A4Y7QHM8_9AGAM</name>
<keyword evidence="15" id="KW-1185">Reference proteome</keyword>
<feature type="region of interest" description="Disordered" evidence="12">
    <location>
        <begin position="1"/>
        <end position="22"/>
    </location>
</feature>
<evidence type="ECO:0000256" key="10">
    <source>
        <dbReference type="ARBA" id="ARBA00083566"/>
    </source>
</evidence>
<comment type="subcellular location">
    <subcellularLocation>
        <location evidence="2">Cytoplasm</location>
    </subcellularLocation>
    <subcellularLocation>
        <location evidence="1">Nucleus envelope</location>
    </subcellularLocation>
</comment>
<dbReference type="PANTHER" id="PTHR10527">
    <property type="entry name" value="IMPORTIN BETA"/>
    <property type="match status" value="1"/>
</dbReference>
<dbReference type="GO" id="GO:0005635">
    <property type="term" value="C:nuclear envelope"/>
    <property type="evidence" value="ECO:0007669"/>
    <property type="project" value="UniProtKB-SubCell"/>
</dbReference>
<evidence type="ECO:0000313" key="14">
    <source>
        <dbReference type="EMBL" id="TDL26856.1"/>
    </source>
</evidence>
<gene>
    <name evidence="14" type="ORF">BD410DRAFT_812662</name>
</gene>
<dbReference type="InterPro" id="IPR000225">
    <property type="entry name" value="Armadillo"/>
</dbReference>